<sequence>MAKAQEELGKMFQTFSAGFDDARLDKFIADSDRMMRRPAGLLLAQAGFDTSTSQPFQLLDHACGTGPIAAHLQDIVDRQVLSRSKMVCSDTSGSLIDALKRRSQKHEWVNVETAILDAQKSGLPDQSFSHVTLNFAMHIIPDPGAVLQDAMRVLKPGGTLAFTVWHKGGAGWVPDMQSSFSTLPFEAPMPGALLIAPNGKTEFIDPELIPEQLRAHGFEDVQVQTAEHMMRVESAADYLDSFGMIKDWVMRTYWSEESREKASAMLDEHIVRHLTEKHGGQGWDLKWTLVLATCRKPGNC</sequence>
<dbReference type="Gene3D" id="3.40.50.150">
    <property type="entry name" value="Vaccinia Virus protein VP39"/>
    <property type="match status" value="1"/>
</dbReference>
<dbReference type="InterPro" id="IPR013216">
    <property type="entry name" value="Methyltransf_11"/>
</dbReference>
<dbReference type="Proteomes" id="UP000286045">
    <property type="component" value="Unassembled WGS sequence"/>
</dbReference>
<organism evidence="2 3">
    <name type="scientific">Xylaria grammica</name>
    <dbReference type="NCBI Taxonomy" id="363999"/>
    <lineage>
        <taxon>Eukaryota</taxon>
        <taxon>Fungi</taxon>
        <taxon>Dikarya</taxon>
        <taxon>Ascomycota</taxon>
        <taxon>Pezizomycotina</taxon>
        <taxon>Sordariomycetes</taxon>
        <taxon>Xylariomycetidae</taxon>
        <taxon>Xylariales</taxon>
        <taxon>Xylariaceae</taxon>
        <taxon>Xylaria</taxon>
    </lineage>
</organism>
<proteinExistence type="predicted"/>
<dbReference type="CDD" id="cd02440">
    <property type="entry name" value="AdoMet_MTases"/>
    <property type="match status" value="1"/>
</dbReference>
<evidence type="ECO:0000259" key="1">
    <source>
        <dbReference type="Pfam" id="PF08241"/>
    </source>
</evidence>
<keyword evidence="3" id="KW-1185">Reference proteome</keyword>
<dbReference type="EMBL" id="RYZI01000095">
    <property type="protein sequence ID" value="RWA10936.1"/>
    <property type="molecule type" value="Genomic_DNA"/>
</dbReference>
<dbReference type="STRING" id="363999.A0A439D994"/>
<dbReference type="Pfam" id="PF08241">
    <property type="entry name" value="Methyltransf_11"/>
    <property type="match status" value="1"/>
</dbReference>
<protein>
    <recommendedName>
        <fullName evidence="1">Methyltransferase type 11 domain-containing protein</fullName>
    </recommendedName>
</protein>
<evidence type="ECO:0000313" key="3">
    <source>
        <dbReference type="Proteomes" id="UP000286045"/>
    </source>
</evidence>
<name>A0A439D994_9PEZI</name>
<evidence type="ECO:0000313" key="2">
    <source>
        <dbReference type="EMBL" id="RWA10936.1"/>
    </source>
</evidence>
<feature type="domain" description="Methyltransferase type 11" evidence="1">
    <location>
        <begin position="59"/>
        <end position="162"/>
    </location>
</feature>
<accession>A0A439D994</accession>
<reference evidence="2 3" key="1">
    <citation type="submission" date="2018-12" db="EMBL/GenBank/DDBJ databases">
        <title>Draft genome sequence of Xylaria grammica IHI A82.</title>
        <authorList>
            <person name="Buettner E."/>
            <person name="Kellner H."/>
        </authorList>
    </citation>
    <scope>NUCLEOTIDE SEQUENCE [LARGE SCALE GENOMIC DNA]</scope>
    <source>
        <strain evidence="2 3">IHI A82</strain>
    </source>
</reference>
<gene>
    <name evidence="2" type="ORF">EKO27_g4164</name>
</gene>
<dbReference type="SUPFAM" id="SSF53335">
    <property type="entry name" value="S-adenosyl-L-methionine-dependent methyltransferases"/>
    <property type="match status" value="1"/>
</dbReference>
<dbReference type="PANTHER" id="PTHR43861">
    <property type="entry name" value="TRANS-ACONITATE 2-METHYLTRANSFERASE-RELATED"/>
    <property type="match status" value="1"/>
</dbReference>
<dbReference type="InterPro" id="IPR029063">
    <property type="entry name" value="SAM-dependent_MTases_sf"/>
</dbReference>
<dbReference type="GO" id="GO:0008757">
    <property type="term" value="F:S-adenosylmethionine-dependent methyltransferase activity"/>
    <property type="evidence" value="ECO:0007669"/>
    <property type="project" value="InterPro"/>
</dbReference>
<comment type="caution">
    <text evidence="2">The sequence shown here is derived from an EMBL/GenBank/DDBJ whole genome shotgun (WGS) entry which is preliminary data.</text>
</comment>
<dbReference type="AlphaFoldDB" id="A0A439D994"/>